<dbReference type="EMBL" id="SAUW01000003">
    <property type="protein sequence ID" value="RWR14509.1"/>
    <property type="molecule type" value="Genomic_DNA"/>
</dbReference>
<sequence length="119" mass="12115">MIAGVGFREAASPASILDALARAGAGDLRRIAVPEVKARHPAIQTLRRFGYHVTEITAEALTRPATLTDSPAARATHGTGSVAEACALAALGPGARLMAPRAVSADGMATAALAREESE</sequence>
<dbReference type="Proteomes" id="UP000285710">
    <property type="component" value="Unassembled WGS sequence"/>
</dbReference>
<reference evidence="4 5" key="1">
    <citation type="submission" date="2019-01" db="EMBL/GenBank/DDBJ databases">
        <title>Sinorhodobacter populi sp. nov. isolated from the symptomatic bark tissue of Populus euramericana canker.</title>
        <authorList>
            <person name="Xu G."/>
        </authorList>
    </citation>
    <scope>NUCLEOTIDE SEQUENCE [LARGE SCALE GENOMIC DNA]</scope>
    <source>
        <strain evidence="2 5">2D-5</strain>
        <strain evidence="3 4">SK2B-1</strain>
    </source>
</reference>
<gene>
    <name evidence="3" type="ORF">D2T30_07135</name>
    <name evidence="2" type="ORF">D2T33_04265</name>
</gene>
<proteinExistence type="predicted"/>
<accession>A0A443J258</accession>
<dbReference type="Proteomes" id="UP000284476">
    <property type="component" value="Unassembled WGS sequence"/>
</dbReference>
<feature type="domain" description="CobE/GbiG C-terminal" evidence="1">
    <location>
        <begin position="2"/>
        <end position="114"/>
    </location>
</feature>
<reference evidence="4 5" key="2">
    <citation type="submission" date="2019-01" db="EMBL/GenBank/DDBJ databases">
        <authorList>
            <person name="Li Y."/>
        </authorList>
    </citation>
    <scope>NUCLEOTIDE SEQUENCE [LARGE SCALE GENOMIC DNA]</scope>
    <source>
        <strain evidence="2 5">2D-5</strain>
        <strain evidence="3 4">SK2B-1</strain>
    </source>
</reference>
<evidence type="ECO:0000313" key="5">
    <source>
        <dbReference type="Proteomes" id="UP000285710"/>
    </source>
</evidence>
<dbReference type="SUPFAM" id="SSF159664">
    <property type="entry name" value="CobE/GbiG C-terminal domain-like"/>
    <property type="match status" value="1"/>
</dbReference>
<dbReference type="AlphaFoldDB" id="A0A443J258"/>
<evidence type="ECO:0000259" key="1">
    <source>
        <dbReference type="Pfam" id="PF01890"/>
    </source>
</evidence>
<dbReference type="RefSeq" id="WP_128208307.1">
    <property type="nucleotide sequence ID" value="NZ_JBHRSO010000005.1"/>
</dbReference>
<evidence type="ECO:0000313" key="3">
    <source>
        <dbReference type="EMBL" id="RWR22113.1"/>
    </source>
</evidence>
<dbReference type="Pfam" id="PF01890">
    <property type="entry name" value="CbiG_C"/>
    <property type="match status" value="1"/>
</dbReference>
<evidence type="ECO:0000313" key="4">
    <source>
        <dbReference type="Proteomes" id="UP000284476"/>
    </source>
</evidence>
<dbReference type="EMBL" id="SAUZ01000006">
    <property type="protein sequence ID" value="RWR22113.1"/>
    <property type="molecule type" value="Genomic_DNA"/>
</dbReference>
<protein>
    <submittedName>
        <fullName evidence="2">Cobalamin biosynthesis protein</fullName>
    </submittedName>
</protein>
<comment type="caution">
    <text evidence="2">The sequence shown here is derived from an EMBL/GenBank/DDBJ whole genome shotgun (WGS) entry which is preliminary data.</text>
</comment>
<accession>A0A443JNP7</accession>
<organism evidence="2 5">
    <name type="scientific">Paenirhodobacter populi</name>
    <dbReference type="NCBI Taxonomy" id="2306993"/>
    <lineage>
        <taxon>Bacteria</taxon>
        <taxon>Pseudomonadati</taxon>
        <taxon>Pseudomonadota</taxon>
        <taxon>Alphaproteobacteria</taxon>
        <taxon>Rhodobacterales</taxon>
        <taxon>Rhodobacter group</taxon>
        <taxon>Paenirhodobacter</taxon>
    </lineage>
</organism>
<keyword evidence="5" id="KW-1185">Reference proteome</keyword>
<dbReference type="Gene3D" id="3.30.420.180">
    <property type="entry name" value="CobE/GbiG C-terminal domain"/>
    <property type="match status" value="1"/>
</dbReference>
<name>A0A443J258_9RHOB</name>
<dbReference type="InterPro" id="IPR002750">
    <property type="entry name" value="CobE/GbiG_C"/>
</dbReference>
<dbReference type="InterPro" id="IPR036518">
    <property type="entry name" value="CobE/GbiG_C_sf"/>
</dbReference>
<dbReference type="GO" id="GO:0009236">
    <property type="term" value="P:cobalamin biosynthetic process"/>
    <property type="evidence" value="ECO:0007669"/>
    <property type="project" value="InterPro"/>
</dbReference>
<evidence type="ECO:0000313" key="2">
    <source>
        <dbReference type="EMBL" id="RWR14509.1"/>
    </source>
</evidence>